<dbReference type="EMBL" id="GBEZ01025273">
    <property type="protein sequence ID" value="JAC61796.1"/>
    <property type="molecule type" value="Transcribed_RNA"/>
</dbReference>
<organism evidence="2">
    <name type="scientific">Tetraselmis sp. GSL018</name>
    <dbReference type="NCBI Taxonomy" id="582737"/>
    <lineage>
        <taxon>Eukaryota</taxon>
        <taxon>Viridiplantae</taxon>
        <taxon>Chlorophyta</taxon>
        <taxon>core chlorophytes</taxon>
        <taxon>Chlorodendrophyceae</taxon>
        <taxon>Chlorodendrales</taxon>
        <taxon>Chlorodendraceae</taxon>
        <taxon>Tetraselmis</taxon>
    </lineage>
</organism>
<feature type="region of interest" description="Disordered" evidence="1">
    <location>
        <begin position="60"/>
        <end position="92"/>
    </location>
</feature>
<feature type="compositionally biased region" description="Pro residues" evidence="1">
    <location>
        <begin position="71"/>
        <end position="80"/>
    </location>
</feature>
<evidence type="ECO:0000313" key="2">
    <source>
        <dbReference type="EMBL" id="JAC61796.1"/>
    </source>
</evidence>
<dbReference type="AlphaFoldDB" id="A0A061QTX5"/>
<reference evidence="2" key="1">
    <citation type="submission" date="2014-05" db="EMBL/GenBank/DDBJ databases">
        <title>The transcriptome of the halophilic microalga Tetraselmis sp. GSL018 isolated from the Great Salt Lake, Utah.</title>
        <authorList>
            <person name="Jinkerson R.E."/>
            <person name="D'Adamo S."/>
            <person name="Posewitz M.C."/>
        </authorList>
    </citation>
    <scope>NUCLEOTIDE SEQUENCE</scope>
    <source>
        <strain evidence="2">GSL018</strain>
    </source>
</reference>
<protein>
    <submittedName>
        <fullName evidence="2">Uncharacterized protein</fullName>
    </submittedName>
</protein>
<proteinExistence type="predicted"/>
<feature type="compositionally biased region" description="Low complexity" evidence="1">
    <location>
        <begin position="81"/>
        <end position="92"/>
    </location>
</feature>
<gene>
    <name evidence="2" type="ORF">TSPGSL018_25196</name>
</gene>
<name>A0A061QTX5_9CHLO</name>
<accession>A0A061QTX5</accession>
<sequence>MRSPSVTVFGFAGRAALREGGGFLTASAPFAAPCCPSDFDSISDSLEAYRRLSGQFGHSIGSGSESACGPPGAPKPPRAPPRALSSSPHSIPSSMLATDLDRVGAPCMFSRSVSLPMCVPSVFSGRASERWKASRTCQPASETMRAAPSFHAWIRGRMRYPKFIHPAGTATHTTFVRGSSASAATRVRFLTPSRYALADVR</sequence>
<evidence type="ECO:0000256" key="1">
    <source>
        <dbReference type="SAM" id="MobiDB-lite"/>
    </source>
</evidence>